<organism evidence="8 9">
    <name type="scientific">Actinomadura vinacea</name>
    <dbReference type="NCBI Taxonomy" id="115336"/>
    <lineage>
        <taxon>Bacteria</taxon>
        <taxon>Bacillati</taxon>
        <taxon>Actinomycetota</taxon>
        <taxon>Actinomycetes</taxon>
        <taxon>Streptosporangiales</taxon>
        <taxon>Thermomonosporaceae</taxon>
        <taxon>Actinomadura</taxon>
    </lineage>
</organism>
<dbReference type="Gene3D" id="3.90.1720.10">
    <property type="entry name" value="endopeptidase domain like (from Nostoc punctiforme)"/>
    <property type="match status" value="1"/>
</dbReference>
<keyword evidence="9" id="KW-1185">Reference proteome</keyword>
<dbReference type="SUPFAM" id="SSF53955">
    <property type="entry name" value="Lysozyme-like"/>
    <property type="match status" value="1"/>
</dbReference>
<evidence type="ECO:0000256" key="5">
    <source>
        <dbReference type="SAM" id="MobiDB-lite"/>
    </source>
</evidence>
<keyword evidence="2" id="KW-0645">Protease</keyword>
<dbReference type="Gene3D" id="1.10.530.10">
    <property type="match status" value="1"/>
</dbReference>
<dbReference type="Proteomes" id="UP001501231">
    <property type="component" value="Unassembled WGS sequence"/>
</dbReference>
<sequence>MRRRPMIWMFAIFGGSGIAFVATFLVLVMLAVMTSTSGSGILQACAPNNPTGGSGVVQAKATKAADSIPENYLKLYKEIGEKRNIPWNVLAGIGYIETHHGTLDAQGVTSGENYAGAGGPMQFLKSSWDIYGADGDGDGKEDRYNPADAIAGAANHLRGSIGKMSSSIPLSQSDIRRAVHRYNPGNYTPQNNPYANDVLAAANRYAKGYKVATANYASATCAGPASLGSGSFGQKIAYAAAYWARADPGTPRPPTQKDAKKGGAPTPYSWGGGTPNGPDTGICCSPNGASGTNVVGFDCSSLALYAVYQASGKKITIPRTTWAIWRSNKGLTKVPRNQLAPGDLVFFSNLSHMGIYYGEVNGVRWMVEAPKPGDYVKFSKFDGRGSYVGALRVTPPSGSGKPDVIQAMAPSGAGTGGGAA</sequence>
<name>A0ABN3IBE3_9ACTN</name>
<reference evidence="8 9" key="1">
    <citation type="journal article" date="2019" name="Int. J. Syst. Evol. Microbiol.">
        <title>The Global Catalogue of Microorganisms (GCM) 10K type strain sequencing project: providing services to taxonomists for standard genome sequencing and annotation.</title>
        <authorList>
            <consortium name="The Broad Institute Genomics Platform"/>
            <consortium name="The Broad Institute Genome Sequencing Center for Infectious Disease"/>
            <person name="Wu L."/>
            <person name="Ma J."/>
        </authorList>
    </citation>
    <scope>NUCLEOTIDE SEQUENCE [LARGE SCALE GENOMIC DNA]</scope>
    <source>
        <strain evidence="8 9">JCM 3325</strain>
    </source>
</reference>
<evidence type="ECO:0000313" key="9">
    <source>
        <dbReference type="Proteomes" id="UP001501231"/>
    </source>
</evidence>
<dbReference type="Pfam" id="PF00877">
    <property type="entry name" value="NLPC_P60"/>
    <property type="match status" value="1"/>
</dbReference>
<evidence type="ECO:0000313" key="8">
    <source>
        <dbReference type="EMBL" id="GAA2399752.1"/>
    </source>
</evidence>
<evidence type="ECO:0000256" key="1">
    <source>
        <dbReference type="ARBA" id="ARBA00007074"/>
    </source>
</evidence>
<dbReference type="InterPro" id="IPR038765">
    <property type="entry name" value="Papain-like_cys_pep_sf"/>
</dbReference>
<dbReference type="PANTHER" id="PTHR47359:SF3">
    <property type="entry name" value="NLP_P60 DOMAIN-CONTAINING PROTEIN-RELATED"/>
    <property type="match status" value="1"/>
</dbReference>
<dbReference type="InterPro" id="IPR000064">
    <property type="entry name" value="NLP_P60_dom"/>
</dbReference>
<dbReference type="InterPro" id="IPR051794">
    <property type="entry name" value="PG_Endopeptidase_C40"/>
</dbReference>
<feature type="transmembrane region" description="Helical" evidence="6">
    <location>
        <begin position="7"/>
        <end position="33"/>
    </location>
</feature>
<feature type="region of interest" description="Disordered" evidence="5">
    <location>
        <begin position="247"/>
        <end position="272"/>
    </location>
</feature>
<evidence type="ECO:0000256" key="4">
    <source>
        <dbReference type="ARBA" id="ARBA00022807"/>
    </source>
</evidence>
<evidence type="ECO:0000256" key="2">
    <source>
        <dbReference type="ARBA" id="ARBA00022670"/>
    </source>
</evidence>
<dbReference type="Pfam" id="PF13406">
    <property type="entry name" value="SLT_2"/>
    <property type="match status" value="1"/>
</dbReference>
<keyword evidence="4" id="KW-0788">Thiol protease</keyword>
<dbReference type="PANTHER" id="PTHR47359">
    <property type="entry name" value="PEPTIDOGLYCAN DL-ENDOPEPTIDASE CWLO"/>
    <property type="match status" value="1"/>
</dbReference>
<dbReference type="CDD" id="cd13399">
    <property type="entry name" value="Slt35-like"/>
    <property type="match status" value="1"/>
</dbReference>
<evidence type="ECO:0000256" key="6">
    <source>
        <dbReference type="SAM" id="Phobius"/>
    </source>
</evidence>
<gene>
    <name evidence="8" type="ORF">GCM10010191_03600</name>
</gene>
<comment type="caution">
    <text evidence="8">The sequence shown here is derived from an EMBL/GenBank/DDBJ whole genome shotgun (WGS) entry which is preliminary data.</text>
</comment>
<keyword evidence="6" id="KW-0812">Transmembrane</keyword>
<keyword evidence="3" id="KW-0378">Hydrolase</keyword>
<evidence type="ECO:0000256" key="3">
    <source>
        <dbReference type="ARBA" id="ARBA00022801"/>
    </source>
</evidence>
<dbReference type="InterPro" id="IPR023346">
    <property type="entry name" value="Lysozyme-like_dom_sf"/>
</dbReference>
<dbReference type="PROSITE" id="PS51935">
    <property type="entry name" value="NLPC_P60"/>
    <property type="match status" value="1"/>
</dbReference>
<evidence type="ECO:0000259" key="7">
    <source>
        <dbReference type="PROSITE" id="PS51935"/>
    </source>
</evidence>
<keyword evidence="6" id="KW-1133">Transmembrane helix</keyword>
<dbReference type="InterPro" id="IPR031304">
    <property type="entry name" value="SLT_2"/>
</dbReference>
<protein>
    <submittedName>
        <fullName evidence="8">NlpC/P60 family protein</fullName>
    </submittedName>
</protein>
<comment type="similarity">
    <text evidence="1">Belongs to the peptidase C40 family.</text>
</comment>
<keyword evidence="6" id="KW-0472">Membrane</keyword>
<accession>A0ABN3IBE3</accession>
<proteinExistence type="inferred from homology"/>
<dbReference type="EMBL" id="BAAARW010000001">
    <property type="protein sequence ID" value="GAA2399752.1"/>
    <property type="molecule type" value="Genomic_DNA"/>
</dbReference>
<dbReference type="SUPFAM" id="SSF54001">
    <property type="entry name" value="Cysteine proteinases"/>
    <property type="match status" value="1"/>
</dbReference>
<feature type="domain" description="NlpC/P60" evidence="7">
    <location>
        <begin position="249"/>
        <end position="394"/>
    </location>
</feature>